<dbReference type="InterPro" id="IPR001878">
    <property type="entry name" value="Znf_CCHC"/>
</dbReference>
<dbReference type="InterPro" id="IPR036875">
    <property type="entry name" value="Znf_CCHC_sf"/>
</dbReference>
<dbReference type="SUPFAM" id="SSF57756">
    <property type="entry name" value="Retrovirus zinc finger-like domains"/>
    <property type="match status" value="1"/>
</dbReference>
<name>A0A2T9Y0W7_9FUNG</name>
<dbReference type="EMBL" id="MBFR01000756">
    <property type="protein sequence ID" value="PVU85975.1"/>
    <property type="molecule type" value="Genomic_DNA"/>
</dbReference>
<proteinExistence type="predicted"/>
<organism evidence="2 3">
    <name type="scientific">Smittium simulii</name>
    <dbReference type="NCBI Taxonomy" id="133385"/>
    <lineage>
        <taxon>Eukaryota</taxon>
        <taxon>Fungi</taxon>
        <taxon>Fungi incertae sedis</taxon>
        <taxon>Zoopagomycota</taxon>
        <taxon>Kickxellomycotina</taxon>
        <taxon>Harpellomycetes</taxon>
        <taxon>Harpellales</taxon>
        <taxon>Legeriomycetaceae</taxon>
        <taxon>Smittium</taxon>
    </lineage>
</organism>
<dbReference type="Gene3D" id="4.10.60.10">
    <property type="entry name" value="Zinc finger, CCHC-type"/>
    <property type="match status" value="1"/>
</dbReference>
<gene>
    <name evidence="2" type="ORF">BB561_006852</name>
</gene>
<evidence type="ECO:0000313" key="2">
    <source>
        <dbReference type="EMBL" id="PVU85975.1"/>
    </source>
</evidence>
<evidence type="ECO:0000313" key="3">
    <source>
        <dbReference type="Proteomes" id="UP000245383"/>
    </source>
</evidence>
<sequence length="595" mass="66963">MKTQIFVNDRRVQLFQTIKLEDGAHIISIPSAKNLSTPVAVNEINKIFLLYGAIIDFSAFKNKKLASSILMELNFHSKKTLKTLTYKGCVAACSYCKKVGHWRTECPEIKKNKDISPTNNRTGDQTFDQTQDGTNILGKNRIGTEASEIDFGTDYSCPSSPPVVEMMDSNYGTVDDSKKPKLNTAKFIKKNNVKLEEYSSQSKNTLKLAHFGPGFLQNLKNQDKNSQKNVSMSQFFDNIAHKNSEHLTKSNHISDKILKKRTLATKIVKNAKKALKMTKNKPGKIDKKYLELDRMIDHIIYSQFNTRPSNCKAFKYVDFSDHIPIMASWLTSEISKEAKKAKIDNKKIKINADVIVNHNRFSILAQMNNTADELCIQTEAAVNNIVSDLKLNKISQKLICLYSDLKKNNQGNQKRRKKTIFNKFKKTIRGTYQQQIKAILGMDKNRIGGGYASISNGPVLNTDGVLVIEQNQKLITWAKHFESLAKDATENSEYNTKCQKIWKSTRNEIKTTLKATPNKKAAGTDGIPGIDGKLLKFIKTLYKNLQITVEVGDQTWAASRLPTITNITMILFEDDAVALAESSDKLPIASDVITK</sequence>
<protein>
    <recommendedName>
        <fullName evidence="1">CCHC-type domain-containing protein</fullName>
    </recommendedName>
</protein>
<accession>A0A2T9Y0W7</accession>
<keyword evidence="3" id="KW-1185">Reference proteome</keyword>
<comment type="caution">
    <text evidence="2">The sequence shown here is derived from an EMBL/GenBank/DDBJ whole genome shotgun (WGS) entry which is preliminary data.</text>
</comment>
<reference evidence="2 3" key="1">
    <citation type="journal article" date="2018" name="MBio">
        <title>Comparative Genomics Reveals the Core Gene Toolbox for the Fungus-Insect Symbiosis.</title>
        <authorList>
            <person name="Wang Y."/>
            <person name="Stata M."/>
            <person name="Wang W."/>
            <person name="Stajich J.E."/>
            <person name="White M.M."/>
            <person name="Moncalvo J.M."/>
        </authorList>
    </citation>
    <scope>NUCLEOTIDE SEQUENCE [LARGE SCALE GENOMIC DNA]</scope>
    <source>
        <strain evidence="2 3">SWE-8-4</strain>
    </source>
</reference>
<evidence type="ECO:0000259" key="1">
    <source>
        <dbReference type="SMART" id="SM00343"/>
    </source>
</evidence>
<dbReference type="OrthoDB" id="5554389at2759"/>
<dbReference type="GO" id="GO:0008270">
    <property type="term" value="F:zinc ion binding"/>
    <property type="evidence" value="ECO:0007669"/>
    <property type="project" value="InterPro"/>
</dbReference>
<dbReference type="AlphaFoldDB" id="A0A2T9Y0W7"/>
<dbReference type="Proteomes" id="UP000245383">
    <property type="component" value="Unassembled WGS sequence"/>
</dbReference>
<dbReference type="SMART" id="SM00343">
    <property type="entry name" value="ZnF_C2HC"/>
    <property type="match status" value="1"/>
</dbReference>
<feature type="domain" description="CCHC-type" evidence="1">
    <location>
        <begin position="92"/>
        <end position="108"/>
    </location>
</feature>
<dbReference type="GO" id="GO:0003676">
    <property type="term" value="F:nucleic acid binding"/>
    <property type="evidence" value="ECO:0007669"/>
    <property type="project" value="InterPro"/>
</dbReference>